<dbReference type="GO" id="GO:0005829">
    <property type="term" value="C:cytosol"/>
    <property type="evidence" value="ECO:0007669"/>
    <property type="project" value="TreeGrafter"/>
</dbReference>
<reference evidence="8 9" key="1">
    <citation type="submission" date="2020-03" db="EMBL/GenBank/DDBJ databases">
        <title>Metagenomic, metatranscriptomic, and metabolomic analyses revealed the key microbes and metabolic features during the fermentation of ganjang, Korean traditional soy sauce.</title>
        <authorList>
            <person name="Chun B.H."/>
            <person name="Jeon C.O."/>
        </authorList>
    </citation>
    <scope>NUCLEOTIDE SEQUENCE [LARGE SCALE GENOMIC DNA]</scope>
    <source>
        <strain evidence="8 9">KG14</strain>
    </source>
</reference>
<evidence type="ECO:0000259" key="6">
    <source>
        <dbReference type="Pfam" id="PF00707"/>
    </source>
</evidence>
<evidence type="ECO:0000313" key="9">
    <source>
        <dbReference type="Proteomes" id="UP000536442"/>
    </source>
</evidence>
<dbReference type="Proteomes" id="UP000536442">
    <property type="component" value="Unassembled WGS sequence"/>
</dbReference>
<dbReference type="InterPro" id="IPR001288">
    <property type="entry name" value="Translation_initiation_fac_3"/>
</dbReference>
<dbReference type="InterPro" id="IPR036787">
    <property type="entry name" value="T_IF-3_N_sf"/>
</dbReference>
<comment type="caution">
    <text evidence="8">The sequence shown here is derived from an EMBL/GenBank/DDBJ whole genome shotgun (WGS) entry which is preliminary data.</text>
</comment>
<keyword evidence="2 4" id="KW-0396">Initiation factor</keyword>
<dbReference type="GO" id="GO:0003743">
    <property type="term" value="F:translation initiation factor activity"/>
    <property type="evidence" value="ECO:0007669"/>
    <property type="project" value="UniProtKB-UniRule"/>
</dbReference>
<dbReference type="Pfam" id="PF00707">
    <property type="entry name" value="IF3_C"/>
    <property type="match status" value="1"/>
</dbReference>
<dbReference type="InterPro" id="IPR019814">
    <property type="entry name" value="Translation_initiation_fac_3_N"/>
</dbReference>
<dbReference type="FunFam" id="3.30.110.10:FF:000001">
    <property type="entry name" value="Translation initiation factor IF-3"/>
    <property type="match status" value="1"/>
</dbReference>
<dbReference type="EMBL" id="JABEVQ010000006">
    <property type="protein sequence ID" value="NWN92324.1"/>
    <property type="molecule type" value="Genomic_DNA"/>
</dbReference>
<dbReference type="AlphaFoldDB" id="A0A851HSE2"/>
<proteinExistence type="inferred from homology"/>
<dbReference type="PANTHER" id="PTHR10938">
    <property type="entry name" value="TRANSLATION INITIATION FACTOR IF-3"/>
    <property type="match status" value="1"/>
</dbReference>
<comment type="function">
    <text evidence="4">IF-3 binds to the 30S ribosomal subunit and shifts the equilibrium between 70S ribosomes and their 50S and 30S subunits in favor of the free subunits, thus enhancing the availability of 30S subunits on which protein synthesis initiation begins.</text>
</comment>
<sequence length="181" mass="20551">MTIKQRTNRGGRTPKAPINQNIDATEVRLIDADGNQVGIVPIEEALQKAEEASLDLVQVTDSDPIVCKVMDYGKKVFDEKKAKAAAKKKQKQTQVKEVKFRPGTEEGDYQVKLRNLIRFLEGGDRGKITIRFRGREMAHQEIGMKLMARIEEDIESLAQVEMRPKMEGRQMTMVVAPRKKK</sequence>
<dbReference type="InterPro" id="IPR036788">
    <property type="entry name" value="T_IF-3_C_sf"/>
</dbReference>
<keyword evidence="4" id="KW-0963">Cytoplasm</keyword>
<evidence type="ECO:0000259" key="7">
    <source>
        <dbReference type="Pfam" id="PF05198"/>
    </source>
</evidence>
<comment type="subcellular location">
    <subcellularLocation>
        <location evidence="4">Cytoplasm</location>
    </subcellularLocation>
</comment>
<keyword evidence="3 4" id="KW-0648">Protein biosynthesis</keyword>
<evidence type="ECO:0000313" key="8">
    <source>
        <dbReference type="EMBL" id="NWN92324.1"/>
    </source>
</evidence>
<dbReference type="Gene3D" id="3.10.20.80">
    <property type="entry name" value="Translation initiation factor 3 (IF-3), N-terminal domain"/>
    <property type="match status" value="1"/>
</dbReference>
<name>A0A851HSE2_9GAMM</name>
<protein>
    <recommendedName>
        <fullName evidence="4 5">Translation initiation factor IF-3</fullName>
    </recommendedName>
</protein>
<dbReference type="GO" id="GO:0016020">
    <property type="term" value="C:membrane"/>
    <property type="evidence" value="ECO:0007669"/>
    <property type="project" value="TreeGrafter"/>
</dbReference>
<comment type="similarity">
    <text evidence="1 4">Belongs to the IF-3 family.</text>
</comment>
<organism evidence="8 9">
    <name type="scientific">Marinobacter adhaerens</name>
    <dbReference type="NCBI Taxonomy" id="1033846"/>
    <lineage>
        <taxon>Bacteria</taxon>
        <taxon>Pseudomonadati</taxon>
        <taxon>Pseudomonadota</taxon>
        <taxon>Gammaproteobacteria</taxon>
        <taxon>Pseudomonadales</taxon>
        <taxon>Marinobacteraceae</taxon>
        <taxon>Marinobacter</taxon>
    </lineage>
</organism>
<gene>
    <name evidence="4 8" type="primary">infC</name>
    <name evidence="8" type="ORF">HLV39_12560</name>
</gene>
<accession>A0A851HSE2</accession>
<feature type="domain" description="Translation initiation factor 3 N-terminal" evidence="7">
    <location>
        <begin position="18"/>
        <end position="84"/>
    </location>
</feature>
<comment type="subunit">
    <text evidence="4">Monomer.</text>
</comment>
<dbReference type="GO" id="GO:0032790">
    <property type="term" value="P:ribosome disassembly"/>
    <property type="evidence" value="ECO:0007669"/>
    <property type="project" value="TreeGrafter"/>
</dbReference>
<dbReference type="GO" id="GO:0043022">
    <property type="term" value="F:ribosome binding"/>
    <property type="evidence" value="ECO:0007669"/>
    <property type="project" value="TreeGrafter"/>
</dbReference>
<dbReference type="SUPFAM" id="SSF55200">
    <property type="entry name" value="Translation initiation factor IF3, C-terminal domain"/>
    <property type="match status" value="1"/>
</dbReference>
<dbReference type="HAMAP" id="MF_00080">
    <property type="entry name" value="IF_3"/>
    <property type="match status" value="1"/>
</dbReference>
<dbReference type="PANTHER" id="PTHR10938:SF0">
    <property type="entry name" value="TRANSLATION INITIATION FACTOR IF-3, MITOCHONDRIAL"/>
    <property type="match status" value="1"/>
</dbReference>
<dbReference type="SUPFAM" id="SSF54364">
    <property type="entry name" value="Translation initiation factor IF3, N-terminal domain"/>
    <property type="match status" value="1"/>
</dbReference>
<dbReference type="Pfam" id="PF05198">
    <property type="entry name" value="IF3_N"/>
    <property type="match status" value="1"/>
</dbReference>
<evidence type="ECO:0000256" key="4">
    <source>
        <dbReference type="HAMAP-Rule" id="MF_00080"/>
    </source>
</evidence>
<evidence type="ECO:0000256" key="3">
    <source>
        <dbReference type="ARBA" id="ARBA00022917"/>
    </source>
</evidence>
<dbReference type="InterPro" id="IPR019815">
    <property type="entry name" value="Translation_initiation_fac_3_C"/>
</dbReference>
<dbReference type="NCBIfam" id="TIGR00168">
    <property type="entry name" value="infC"/>
    <property type="match status" value="1"/>
</dbReference>
<evidence type="ECO:0000256" key="1">
    <source>
        <dbReference type="ARBA" id="ARBA00005439"/>
    </source>
</evidence>
<dbReference type="Gene3D" id="3.30.110.10">
    <property type="entry name" value="Translation initiation factor 3 (IF-3), C-terminal domain"/>
    <property type="match status" value="1"/>
</dbReference>
<evidence type="ECO:0000256" key="5">
    <source>
        <dbReference type="NCBIfam" id="TIGR00168"/>
    </source>
</evidence>
<feature type="domain" description="Translation initiation factor 3 C-terminal" evidence="6">
    <location>
        <begin position="93"/>
        <end position="177"/>
    </location>
</feature>
<keyword evidence="9" id="KW-1185">Reference proteome</keyword>
<evidence type="ECO:0000256" key="2">
    <source>
        <dbReference type="ARBA" id="ARBA00022540"/>
    </source>
</evidence>